<dbReference type="InterPro" id="IPR002656">
    <property type="entry name" value="Acyl_transf_3_dom"/>
</dbReference>
<keyword evidence="2" id="KW-0812">Transmembrane</keyword>
<sequence length="362" mass="40018">MVTHRYWRMTPPFALTTALFILVPTIGSGPMWWEVLGTPSENCRLHWWSNLLYFSNYMSYTKMCMLHSWFLSLNMQYFIIGIPLALMLFRNPGATSVVILALTLACSAATSTVAYLNNLPPTMLMMTSDWSKAKQNLNMVYYQPFTHFGPFAVGLCLGYILSVKKAPRFSTATLVAGWLTSLSMMGASLFAPYPFRKGDAFSPVFSAVYAGCHRTLWTLGVAWLTLLCSSNQAGLVGSALSSSTLTPLSKLSYLTYLLHPIPIYVHVASTKEAFQLDHYYMCILYLGILTTSIILAYLAYVTVELPFASLEAILTSSPAETSKPALPLSQCKEEHRRNGSAASRGPALSAPTQAKLNESSRL</sequence>
<feature type="transmembrane region" description="Helical" evidence="2">
    <location>
        <begin position="173"/>
        <end position="195"/>
    </location>
</feature>
<organism evidence="4">
    <name type="scientific">Ixodes ricinus</name>
    <name type="common">Common tick</name>
    <name type="synonym">Acarus ricinus</name>
    <dbReference type="NCBI Taxonomy" id="34613"/>
    <lineage>
        <taxon>Eukaryota</taxon>
        <taxon>Metazoa</taxon>
        <taxon>Ecdysozoa</taxon>
        <taxon>Arthropoda</taxon>
        <taxon>Chelicerata</taxon>
        <taxon>Arachnida</taxon>
        <taxon>Acari</taxon>
        <taxon>Parasitiformes</taxon>
        <taxon>Ixodida</taxon>
        <taxon>Ixodoidea</taxon>
        <taxon>Ixodidae</taxon>
        <taxon>Ixodinae</taxon>
        <taxon>Ixodes</taxon>
    </lineage>
</organism>
<evidence type="ECO:0000256" key="1">
    <source>
        <dbReference type="SAM" id="MobiDB-lite"/>
    </source>
</evidence>
<dbReference type="InterPro" id="IPR052728">
    <property type="entry name" value="O2_lipid_transport_reg"/>
</dbReference>
<dbReference type="PANTHER" id="PTHR11161:SF0">
    <property type="entry name" value="O-ACYLTRANSFERASE LIKE PROTEIN"/>
    <property type="match status" value="1"/>
</dbReference>
<proteinExistence type="predicted"/>
<dbReference type="EMBL" id="GEGO01007579">
    <property type="protein sequence ID" value="JAR87825.1"/>
    <property type="molecule type" value="Transcribed_RNA"/>
</dbReference>
<name>A0A147BBT4_IXORI</name>
<keyword evidence="2" id="KW-0472">Membrane</keyword>
<dbReference type="Pfam" id="PF01757">
    <property type="entry name" value="Acyl_transf_3"/>
    <property type="match status" value="1"/>
</dbReference>
<feature type="transmembrane region" description="Helical" evidence="2">
    <location>
        <begin position="96"/>
        <end position="116"/>
    </location>
</feature>
<dbReference type="AlphaFoldDB" id="A0A147BBT4"/>
<feature type="transmembrane region" description="Helical" evidence="2">
    <location>
        <begin position="251"/>
        <end position="267"/>
    </location>
</feature>
<evidence type="ECO:0000256" key="2">
    <source>
        <dbReference type="SAM" id="Phobius"/>
    </source>
</evidence>
<evidence type="ECO:0000313" key="4">
    <source>
        <dbReference type="EMBL" id="JAR87825.1"/>
    </source>
</evidence>
<evidence type="ECO:0000259" key="3">
    <source>
        <dbReference type="Pfam" id="PF01757"/>
    </source>
</evidence>
<feature type="transmembrane region" description="Helical" evidence="2">
    <location>
        <begin position="66"/>
        <end position="89"/>
    </location>
</feature>
<dbReference type="GO" id="GO:0016747">
    <property type="term" value="F:acyltransferase activity, transferring groups other than amino-acyl groups"/>
    <property type="evidence" value="ECO:0007669"/>
    <property type="project" value="InterPro"/>
</dbReference>
<feature type="region of interest" description="Disordered" evidence="1">
    <location>
        <begin position="320"/>
        <end position="362"/>
    </location>
</feature>
<reference evidence="4" key="1">
    <citation type="journal article" date="2018" name="PLoS Negl. Trop. Dis.">
        <title>Sialome diversity of ticks revealed by RNAseq of single tick salivary glands.</title>
        <authorList>
            <person name="Perner J."/>
            <person name="Kropackova S."/>
            <person name="Kopacek P."/>
            <person name="Ribeiro J.M."/>
        </authorList>
    </citation>
    <scope>NUCLEOTIDE SEQUENCE</scope>
    <source>
        <strain evidence="4">Siblings of single egg batch collected in Ceske Budejovice</strain>
        <tissue evidence="4">Salivary glands</tissue>
    </source>
</reference>
<protein>
    <recommendedName>
        <fullName evidence="3">Acyltransferase 3 domain-containing protein</fullName>
    </recommendedName>
</protein>
<dbReference type="PANTHER" id="PTHR11161">
    <property type="entry name" value="O-ACYLTRANSFERASE"/>
    <property type="match status" value="1"/>
</dbReference>
<feature type="compositionally biased region" description="Polar residues" evidence="1">
    <location>
        <begin position="350"/>
        <end position="362"/>
    </location>
</feature>
<accession>A0A147BBT4</accession>
<feature type="transmembrane region" description="Helical" evidence="2">
    <location>
        <begin position="279"/>
        <end position="300"/>
    </location>
</feature>
<feature type="domain" description="Acyltransferase 3" evidence="3">
    <location>
        <begin position="2"/>
        <end position="296"/>
    </location>
</feature>
<feature type="transmembrane region" description="Helical" evidence="2">
    <location>
        <begin position="140"/>
        <end position="161"/>
    </location>
</feature>
<keyword evidence="2" id="KW-1133">Transmembrane helix</keyword>